<keyword evidence="1" id="KW-1133">Transmembrane helix</keyword>
<keyword evidence="1" id="KW-0812">Transmembrane</keyword>
<keyword evidence="1" id="KW-0472">Membrane</keyword>
<feature type="transmembrane region" description="Helical" evidence="1">
    <location>
        <begin position="56"/>
        <end position="75"/>
    </location>
</feature>
<feature type="transmembrane region" description="Helical" evidence="1">
    <location>
        <begin position="7"/>
        <end position="26"/>
    </location>
</feature>
<evidence type="ECO:0000313" key="2">
    <source>
        <dbReference type="EMBL" id="MEI7101073.1"/>
    </source>
</evidence>
<dbReference type="Proteomes" id="UP001313132">
    <property type="component" value="Unassembled WGS sequence"/>
</dbReference>
<dbReference type="InterPro" id="IPR022553">
    <property type="entry name" value="DUF2645"/>
</dbReference>
<name>A0ABU8JSA9_9GAMM</name>
<dbReference type="Pfam" id="PF10840">
    <property type="entry name" value="DUF2645"/>
    <property type="match status" value="1"/>
</dbReference>
<reference evidence="2 3" key="1">
    <citation type="submission" date="2024-03" db="EMBL/GenBank/DDBJ databases">
        <title>Analysis of soft rot Pectobacteriaceae population diversity in US potato growing regions between 2016 and 2022.</title>
        <authorList>
            <person name="Ma X."/>
            <person name="Zhang X."/>
            <person name="Stodghill P."/>
            <person name="Rioux R."/>
            <person name="Babler B."/>
            <person name="Shrestha S."/>
            <person name="Babler B."/>
            <person name="Rivedal H."/>
            <person name="Frost K."/>
            <person name="Hao J."/>
            <person name="Secor G."/>
            <person name="Swingle B."/>
        </authorList>
    </citation>
    <scope>NUCLEOTIDE SEQUENCE [LARGE SCALE GENOMIC DNA]</scope>
    <source>
        <strain evidence="2 3">UMSS2</strain>
    </source>
</reference>
<dbReference type="EMBL" id="JBBBON010000001">
    <property type="protein sequence ID" value="MEI7101073.1"/>
    <property type="molecule type" value="Genomic_DNA"/>
</dbReference>
<sequence length="107" mass="12672">MLRKNSYIYNIYFYAYSALCLFWINAFSTIEYEWMIDGDSVADFCEVPEGDTDGSFSFIIVPLSIPFFLANRLLIERNILRIITYLSILMYHSYRFYTRISLCSIAH</sequence>
<gene>
    <name evidence="2" type="ORF">WCT63_01230</name>
</gene>
<evidence type="ECO:0000313" key="3">
    <source>
        <dbReference type="Proteomes" id="UP001313132"/>
    </source>
</evidence>
<comment type="caution">
    <text evidence="2">The sequence shown here is derived from an EMBL/GenBank/DDBJ whole genome shotgun (WGS) entry which is preliminary data.</text>
</comment>
<evidence type="ECO:0000256" key="1">
    <source>
        <dbReference type="SAM" id="Phobius"/>
    </source>
</evidence>
<keyword evidence="3" id="KW-1185">Reference proteome</keyword>
<organism evidence="2 3">
    <name type="scientific">Pectobacterium versatile</name>
    <dbReference type="NCBI Taxonomy" id="2488639"/>
    <lineage>
        <taxon>Bacteria</taxon>
        <taxon>Pseudomonadati</taxon>
        <taxon>Pseudomonadota</taxon>
        <taxon>Gammaproteobacteria</taxon>
        <taxon>Enterobacterales</taxon>
        <taxon>Pectobacteriaceae</taxon>
        <taxon>Pectobacterium</taxon>
    </lineage>
</organism>
<proteinExistence type="predicted"/>
<accession>A0ABU8JSA9</accession>
<dbReference type="RefSeq" id="WP_233976986.1">
    <property type="nucleotide sequence ID" value="NZ_CAKLIK010000005.1"/>
</dbReference>
<protein>
    <submittedName>
        <fullName evidence="2">DUF2645 family protein</fullName>
    </submittedName>
</protein>